<name>A0A0D2AB21_9EURO</name>
<dbReference type="Proteomes" id="UP000054466">
    <property type="component" value="Unassembled WGS sequence"/>
</dbReference>
<accession>A0A0D2AB21</accession>
<dbReference type="InterPro" id="IPR012340">
    <property type="entry name" value="NA-bd_OB-fold"/>
</dbReference>
<dbReference type="GO" id="GO:0016233">
    <property type="term" value="P:telomere capping"/>
    <property type="evidence" value="ECO:0007669"/>
    <property type="project" value="TreeGrafter"/>
</dbReference>
<evidence type="ECO:0000313" key="6">
    <source>
        <dbReference type="EMBL" id="KIW21962.1"/>
    </source>
</evidence>
<dbReference type="VEuPathDB" id="FungiDB:PV07_12633"/>
<evidence type="ECO:0000256" key="1">
    <source>
        <dbReference type="ARBA" id="ARBA00004574"/>
    </source>
</evidence>
<keyword evidence="7" id="KW-1185">Reference proteome</keyword>
<evidence type="ECO:0000313" key="7">
    <source>
        <dbReference type="Proteomes" id="UP000054466"/>
    </source>
</evidence>
<evidence type="ECO:0000259" key="5">
    <source>
        <dbReference type="SMART" id="SM00976"/>
    </source>
</evidence>
<dbReference type="PANTHER" id="PTHR14513">
    <property type="entry name" value="PROTECTION OF TELOMERES 1"/>
    <property type="match status" value="1"/>
</dbReference>
<dbReference type="SUPFAM" id="SSF50249">
    <property type="entry name" value="Nucleic acid-binding proteins"/>
    <property type="match status" value="1"/>
</dbReference>
<feature type="domain" description="Telomeric single stranded DNA binding POT1/Cdc13" evidence="5">
    <location>
        <begin position="45"/>
        <end position="181"/>
    </location>
</feature>
<dbReference type="GO" id="GO:0098505">
    <property type="term" value="F:G-rich strand telomeric DNA binding"/>
    <property type="evidence" value="ECO:0007669"/>
    <property type="project" value="TreeGrafter"/>
</dbReference>
<evidence type="ECO:0000256" key="2">
    <source>
        <dbReference type="ARBA" id="ARBA00022454"/>
    </source>
</evidence>
<evidence type="ECO:0000256" key="3">
    <source>
        <dbReference type="ARBA" id="ARBA00022895"/>
    </source>
</evidence>
<dbReference type="OrthoDB" id="5363079at2759"/>
<keyword evidence="4" id="KW-0238">DNA-binding</keyword>
<dbReference type="Gene3D" id="2.40.50.140">
    <property type="entry name" value="Nucleic acid-binding proteins"/>
    <property type="match status" value="1"/>
</dbReference>
<keyword evidence="3" id="KW-0779">Telomere</keyword>
<gene>
    <name evidence="6" type="ORF">PV07_12633</name>
</gene>
<dbReference type="EMBL" id="KN847074">
    <property type="protein sequence ID" value="KIW21962.1"/>
    <property type="molecule type" value="Genomic_DNA"/>
</dbReference>
<dbReference type="GO" id="GO:0032210">
    <property type="term" value="P:regulation of telomere maintenance via telomerase"/>
    <property type="evidence" value="ECO:0007669"/>
    <property type="project" value="TreeGrafter"/>
</dbReference>
<dbReference type="SMART" id="SM00976">
    <property type="entry name" value="Telo_bind"/>
    <property type="match status" value="1"/>
</dbReference>
<dbReference type="GO" id="GO:0000783">
    <property type="term" value="C:nuclear telomere cap complex"/>
    <property type="evidence" value="ECO:0007669"/>
    <property type="project" value="TreeGrafter"/>
</dbReference>
<dbReference type="HOGENOM" id="CLU_1320771_0_0_1"/>
<dbReference type="InterPro" id="IPR011564">
    <property type="entry name" value="Telomer_end-bd_POT1/Cdc13"/>
</dbReference>
<dbReference type="AlphaFoldDB" id="A0A0D2AB21"/>
<dbReference type="PANTHER" id="PTHR14513:SF0">
    <property type="entry name" value="PROTECTION OF TELOMERES PROTEIN 1"/>
    <property type="match status" value="1"/>
</dbReference>
<sequence length="208" mass="23311">MPQPTGRIESSEPNSVGAAWIFTHWSSEKEKRDTPGGIATSLAYYPHLNTLREYFGRPVDVIAVSKEASPPPVRSRSGPKDYLITLRLVDPSLVPERQQGIATRIFRPDEHALPKVYRGDVVVLHDFQVQNRRREISLSSTNTSAWAVFRKGRLEGDISGPPLEYGAGESALARILFDWWIQIDHRQPPAGAVVPHYEENIETTEGTD</sequence>
<dbReference type="InterPro" id="IPR028389">
    <property type="entry name" value="POT1"/>
</dbReference>
<protein>
    <recommendedName>
        <fullName evidence="5">Telomeric single stranded DNA binding POT1/Cdc13 domain-containing protein</fullName>
    </recommendedName>
</protein>
<dbReference type="CDD" id="cd04497">
    <property type="entry name" value="hPOT1_OB1_like"/>
    <property type="match status" value="1"/>
</dbReference>
<dbReference type="RefSeq" id="XP_016242178.1">
    <property type="nucleotide sequence ID" value="XM_016400175.1"/>
</dbReference>
<dbReference type="GO" id="GO:0010521">
    <property type="term" value="F:telomerase inhibitor activity"/>
    <property type="evidence" value="ECO:0007669"/>
    <property type="project" value="TreeGrafter"/>
</dbReference>
<keyword evidence="2" id="KW-0158">Chromosome</keyword>
<proteinExistence type="predicted"/>
<dbReference type="GeneID" id="27351827"/>
<organism evidence="6 7">
    <name type="scientific">Cladophialophora immunda</name>
    <dbReference type="NCBI Taxonomy" id="569365"/>
    <lineage>
        <taxon>Eukaryota</taxon>
        <taxon>Fungi</taxon>
        <taxon>Dikarya</taxon>
        <taxon>Ascomycota</taxon>
        <taxon>Pezizomycotina</taxon>
        <taxon>Eurotiomycetes</taxon>
        <taxon>Chaetothyriomycetidae</taxon>
        <taxon>Chaetothyriales</taxon>
        <taxon>Herpotrichiellaceae</taxon>
        <taxon>Cladophialophora</taxon>
    </lineage>
</organism>
<dbReference type="Pfam" id="PF02765">
    <property type="entry name" value="POT1"/>
    <property type="match status" value="1"/>
</dbReference>
<comment type="subcellular location">
    <subcellularLocation>
        <location evidence="1">Chromosome</location>
        <location evidence="1">Telomere</location>
    </subcellularLocation>
</comment>
<dbReference type="STRING" id="569365.A0A0D2AB21"/>
<reference evidence="6 7" key="1">
    <citation type="submission" date="2015-01" db="EMBL/GenBank/DDBJ databases">
        <title>The Genome Sequence of Cladophialophora immunda CBS83496.</title>
        <authorList>
            <consortium name="The Broad Institute Genomics Platform"/>
            <person name="Cuomo C."/>
            <person name="de Hoog S."/>
            <person name="Gorbushina A."/>
            <person name="Stielow B."/>
            <person name="Teixiera M."/>
            <person name="Abouelleil A."/>
            <person name="Chapman S.B."/>
            <person name="Priest M."/>
            <person name="Young S.K."/>
            <person name="Wortman J."/>
            <person name="Nusbaum C."/>
            <person name="Birren B."/>
        </authorList>
    </citation>
    <scope>NUCLEOTIDE SEQUENCE [LARGE SCALE GENOMIC DNA]</scope>
    <source>
        <strain evidence="6 7">CBS 83496</strain>
    </source>
</reference>
<evidence type="ECO:0000256" key="4">
    <source>
        <dbReference type="ARBA" id="ARBA00023125"/>
    </source>
</evidence>